<evidence type="ECO:0000256" key="1">
    <source>
        <dbReference type="SAM" id="Phobius"/>
    </source>
</evidence>
<keyword evidence="1" id="KW-1133">Transmembrane helix</keyword>
<dbReference type="PANTHER" id="PTHR34980">
    <property type="entry name" value="INNER MEMBRANE PROTEIN-RELATED-RELATED"/>
    <property type="match status" value="1"/>
</dbReference>
<feature type="transmembrane region" description="Helical" evidence="1">
    <location>
        <begin position="24"/>
        <end position="42"/>
    </location>
</feature>
<proteinExistence type="predicted"/>
<dbReference type="AlphaFoldDB" id="A0A7G9T4F7"/>
<dbReference type="PANTHER" id="PTHR34980:SF2">
    <property type="entry name" value="INNER MEMBRANE PROTEIN YHAH-RELATED"/>
    <property type="match status" value="1"/>
</dbReference>
<gene>
    <name evidence="2" type="ORF">H9L19_06225</name>
</gene>
<dbReference type="KEGG" id="wdi:H9L19_06225"/>
<protein>
    <submittedName>
        <fullName evidence="2">DUF805 domain-containing protein</fullName>
    </submittedName>
</protein>
<evidence type="ECO:0000313" key="2">
    <source>
        <dbReference type="EMBL" id="QNN74982.1"/>
    </source>
</evidence>
<name>A0A7G9T4F7_9LACO</name>
<dbReference type="RefSeq" id="WP_187528817.1">
    <property type="nucleotide sequence ID" value="NZ_CP060724.1"/>
</dbReference>
<keyword evidence="3" id="KW-1185">Reference proteome</keyword>
<dbReference type="Pfam" id="PF05656">
    <property type="entry name" value="DUF805"/>
    <property type="match status" value="1"/>
</dbReference>
<keyword evidence="1" id="KW-0472">Membrane</keyword>
<evidence type="ECO:0000313" key="3">
    <source>
        <dbReference type="Proteomes" id="UP000515800"/>
    </source>
</evidence>
<dbReference type="InterPro" id="IPR008523">
    <property type="entry name" value="DUF805"/>
</dbReference>
<reference evidence="2 3" key="1">
    <citation type="submission" date="2020-08" db="EMBL/GenBank/DDBJ databases">
        <title>Genome sequence of Weissella diestrammenae KACC 16890T.</title>
        <authorList>
            <person name="Hyun D.-W."/>
            <person name="Bae J.-W."/>
        </authorList>
    </citation>
    <scope>NUCLEOTIDE SEQUENCE [LARGE SCALE GENOMIC DNA]</scope>
    <source>
        <strain evidence="2 3">KACC 16890</strain>
    </source>
</reference>
<keyword evidence="1" id="KW-0812">Transmembrane</keyword>
<sequence length="121" mass="14022">MITSYKKFWNNFLDASGTASRSDYWWPVIINFVLGALIVNFIQGLTGHPITEIYNVQDLTVSMIRNVAIIVLWFANLTVSIRRLHDTDRSGWWVLISIIPFIGTIWKIILMLLPSKPSRWN</sequence>
<feature type="transmembrane region" description="Helical" evidence="1">
    <location>
        <begin position="93"/>
        <end position="113"/>
    </location>
</feature>
<accession>A0A7G9T4F7</accession>
<dbReference type="GO" id="GO:0005886">
    <property type="term" value="C:plasma membrane"/>
    <property type="evidence" value="ECO:0007669"/>
    <property type="project" value="TreeGrafter"/>
</dbReference>
<organism evidence="2 3">
    <name type="scientific">Weissella diestrammenae</name>
    <dbReference type="NCBI Taxonomy" id="1162633"/>
    <lineage>
        <taxon>Bacteria</taxon>
        <taxon>Bacillati</taxon>
        <taxon>Bacillota</taxon>
        <taxon>Bacilli</taxon>
        <taxon>Lactobacillales</taxon>
        <taxon>Lactobacillaceae</taxon>
        <taxon>Weissella</taxon>
    </lineage>
</organism>
<feature type="transmembrane region" description="Helical" evidence="1">
    <location>
        <begin position="63"/>
        <end position="81"/>
    </location>
</feature>
<dbReference type="Proteomes" id="UP000515800">
    <property type="component" value="Chromosome"/>
</dbReference>
<dbReference type="EMBL" id="CP060724">
    <property type="protein sequence ID" value="QNN74982.1"/>
    <property type="molecule type" value="Genomic_DNA"/>
</dbReference>